<comment type="caution">
    <text evidence="4">The sequence shown here is derived from an EMBL/GenBank/DDBJ whole genome shotgun (WGS) entry which is preliminary data.</text>
</comment>
<evidence type="ECO:0000313" key="5">
    <source>
        <dbReference type="Proteomes" id="UP001165080"/>
    </source>
</evidence>
<dbReference type="AlphaFoldDB" id="A0A9W6BKT7"/>
<dbReference type="PANTHER" id="PTHR11487">
    <property type="entry name" value="THIOESTERASE"/>
    <property type="match status" value="1"/>
</dbReference>
<dbReference type="InterPro" id="IPR001031">
    <property type="entry name" value="Thioesterase"/>
</dbReference>
<feature type="compositionally biased region" description="Gly residues" evidence="2">
    <location>
        <begin position="76"/>
        <end position="87"/>
    </location>
</feature>
<dbReference type="EMBL" id="BRXU01000007">
    <property type="protein sequence ID" value="GLC53256.1"/>
    <property type="molecule type" value="Genomic_DNA"/>
</dbReference>
<reference evidence="4 5" key="1">
    <citation type="journal article" date="2023" name="Commun. Biol.">
        <title>Reorganization of the ancestral sex-determining regions during the evolution of trioecy in Pleodorina starrii.</title>
        <authorList>
            <person name="Takahashi K."/>
            <person name="Suzuki S."/>
            <person name="Kawai-Toyooka H."/>
            <person name="Yamamoto K."/>
            <person name="Hamaji T."/>
            <person name="Ootsuki R."/>
            <person name="Yamaguchi H."/>
            <person name="Kawachi M."/>
            <person name="Higashiyama T."/>
            <person name="Nozaki H."/>
        </authorList>
    </citation>
    <scope>NUCLEOTIDE SEQUENCE [LARGE SCALE GENOMIC DNA]</scope>
    <source>
        <strain evidence="4 5">NIES-4479</strain>
    </source>
</reference>
<organism evidence="4 5">
    <name type="scientific">Pleodorina starrii</name>
    <dbReference type="NCBI Taxonomy" id="330485"/>
    <lineage>
        <taxon>Eukaryota</taxon>
        <taxon>Viridiplantae</taxon>
        <taxon>Chlorophyta</taxon>
        <taxon>core chlorophytes</taxon>
        <taxon>Chlorophyceae</taxon>
        <taxon>CS clade</taxon>
        <taxon>Chlamydomonadales</taxon>
        <taxon>Volvocaceae</taxon>
        <taxon>Pleodorina</taxon>
    </lineage>
</organism>
<dbReference type="Pfam" id="PF00975">
    <property type="entry name" value="Thioesterase"/>
    <property type="match status" value="1"/>
</dbReference>
<evidence type="ECO:0000256" key="2">
    <source>
        <dbReference type="SAM" id="MobiDB-lite"/>
    </source>
</evidence>
<evidence type="ECO:0000256" key="1">
    <source>
        <dbReference type="ARBA" id="ARBA00007169"/>
    </source>
</evidence>
<feature type="domain" description="Thioesterase" evidence="3">
    <location>
        <begin position="116"/>
        <end position="324"/>
    </location>
</feature>
<feature type="compositionally biased region" description="Low complexity" evidence="2">
    <location>
        <begin position="15"/>
        <end position="28"/>
    </location>
</feature>
<dbReference type="PANTHER" id="PTHR11487:SF0">
    <property type="entry name" value="S-ACYL FATTY ACID SYNTHASE THIOESTERASE, MEDIUM CHAIN"/>
    <property type="match status" value="1"/>
</dbReference>
<name>A0A9W6BKT7_9CHLO</name>
<proteinExistence type="inferred from homology"/>
<evidence type="ECO:0000313" key="4">
    <source>
        <dbReference type="EMBL" id="GLC53256.1"/>
    </source>
</evidence>
<comment type="similarity">
    <text evidence="1">Belongs to the thioesterase family.</text>
</comment>
<gene>
    <name evidence="4" type="primary">PLEST008724</name>
    <name evidence="4" type="ORF">PLESTB_000725200</name>
</gene>
<feature type="region of interest" description="Disordered" evidence="2">
    <location>
        <begin position="1"/>
        <end position="28"/>
    </location>
</feature>
<dbReference type="GO" id="GO:0008610">
    <property type="term" value="P:lipid biosynthetic process"/>
    <property type="evidence" value="ECO:0007669"/>
    <property type="project" value="TreeGrafter"/>
</dbReference>
<dbReference type="Proteomes" id="UP001165080">
    <property type="component" value="Unassembled WGS sequence"/>
</dbReference>
<dbReference type="InterPro" id="IPR012223">
    <property type="entry name" value="TEII"/>
</dbReference>
<dbReference type="InterPro" id="IPR029058">
    <property type="entry name" value="AB_hydrolase_fold"/>
</dbReference>
<protein>
    <recommendedName>
        <fullName evidence="3">Thioesterase domain-containing protein</fullName>
    </recommendedName>
</protein>
<dbReference type="Gene3D" id="3.40.50.1820">
    <property type="entry name" value="alpha/beta hydrolase"/>
    <property type="match status" value="1"/>
</dbReference>
<dbReference type="SUPFAM" id="SSF53474">
    <property type="entry name" value="alpha/beta-Hydrolases"/>
    <property type="match status" value="1"/>
</dbReference>
<feature type="region of interest" description="Disordered" evidence="2">
    <location>
        <begin position="68"/>
        <end position="89"/>
    </location>
</feature>
<sequence>MEPNGGGQASRDDAPLAPAHPAAPAPAARALANRYSPWILPSPAQRLEHSAAAEPFVAAAAGGTAGANANAAGAAGASGGGAGGGGAAAAAADASVNGTGLGADAPSSPPAARMLLFCVPQAGMGAWVYHAWAEHLAPRGVEVLPIELPGHNSRMREPPATNLLKLAADIAHVVRQVVHDRAGMPYALFGHSMGAWIAYEVVQDLMRSGSLLPVHLFVSGCRAPHLYSASDDLDPTRLHKLATAEEFWAAFGARYGTANPHLANPKIRQLVWPVLRADFALIETYELPAGNRPVPLPTTVFGGEQDRRYTREQIHAWSRHLEGPSSSDNGSGSGSGSFVWIPGAGHDYVEKGHPLLLSVLADTLEPQQPQP</sequence>
<accession>A0A9W6BKT7</accession>
<evidence type="ECO:0000259" key="3">
    <source>
        <dbReference type="Pfam" id="PF00975"/>
    </source>
</evidence>
<keyword evidence="5" id="KW-1185">Reference proteome</keyword>